<dbReference type="GO" id="GO:0008083">
    <property type="term" value="F:growth factor activity"/>
    <property type="evidence" value="ECO:0007669"/>
    <property type="project" value="InterPro"/>
</dbReference>
<keyword evidence="1" id="KW-0732">Signal</keyword>
<dbReference type="GO" id="GO:0010082">
    <property type="term" value="P:regulation of root meristem growth"/>
    <property type="evidence" value="ECO:0007669"/>
    <property type="project" value="InterPro"/>
</dbReference>
<name>A0AAE0ECE6_9ROSI</name>
<proteinExistence type="predicted"/>
<dbReference type="PANTHER" id="PTHR36313">
    <property type="entry name" value="ROOT MERISTEM GROWTH FACTOR 2"/>
    <property type="match status" value="1"/>
</dbReference>
<dbReference type="Proteomes" id="UP001281410">
    <property type="component" value="Unassembled WGS sequence"/>
</dbReference>
<evidence type="ECO:0000256" key="1">
    <source>
        <dbReference type="SAM" id="SignalP"/>
    </source>
</evidence>
<protein>
    <submittedName>
        <fullName evidence="2">Uncharacterized protein</fullName>
    </submittedName>
</protein>
<dbReference type="GO" id="GO:0005615">
    <property type="term" value="C:extracellular space"/>
    <property type="evidence" value="ECO:0007669"/>
    <property type="project" value="TreeGrafter"/>
</dbReference>
<dbReference type="EMBL" id="JANJYJ010000003">
    <property type="protein sequence ID" value="KAK3222757.1"/>
    <property type="molecule type" value="Genomic_DNA"/>
</dbReference>
<accession>A0AAE0ECE6</accession>
<keyword evidence="3" id="KW-1185">Reference proteome</keyword>
<dbReference type="PANTHER" id="PTHR36313:SF1">
    <property type="entry name" value="PROTEIN GOLVEN 11-RELATED"/>
    <property type="match status" value="1"/>
</dbReference>
<comment type="caution">
    <text evidence="2">The sequence shown here is derived from an EMBL/GenBank/DDBJ whole genome shotgun (WGS) entry which is preliminary data.</text>
</comment>
<evidence type="ECO:0000313" key="2">
    <source>
        <dbReference type="EMBL" id="KAK3222757.1"/>
    </source>
</evidence>
<sequence length="157" mass="17248">MAQMKFITCFLVLLMFTVCFSIAHAHQVFETFFSDGDGDDAEVATTFSKGKGVVYEEAATISTKRIVGGRKMSLVVKERNPENVKESSSAAIERTSISSTSSHSFAGKCDGKVKENAIYCKKTVSHSHISHEDVDDKGFVAFSADYHAPRHHPPKNN</sequence>
<evidence type="ECO:0000313" key="3">
    <source>
        <dbReference type="Proteomes" id="UP001281410"/>
    </source>
</evidence>
<dbReference type="InterPro" id="IPR038804">
    <property type="entry name" value="RGF3"/>
</dbReference>
<dbReference type="AlphaFoldDB" id="A0AAE0ECE6"/>
<dbReference type="GO" id="GO:0030154">
    <property type="term" value="P:cell differentiation"/>
    <property type="evidence" value="ECO:0007669"/>
    <property type="project" value="TreeGrafter"/>
</dbReference>
<gene>
    <name evidence="2" type="ORF">Dsin_009782</name>
</gene>
<dbReference type="GO" id="GO:0010628">
    <property type="term" value="P:positive regulation of gene expression"/>
    <property type="evidence" value="ECO:0007669"/>
    <property type="project" value="TreeGrafter"/>
</dbReference>
<organism evidence="2 3">
    <name type="scientific">Dipteronia sinensis</name>
    <dbReference type="NCBI Taxonomy" id="43782"/>
    <lineage>
        <taxon>Eukaryota</taxon>
        <taxon>Viridiplantae</taxon>
        <taxon>Streptophyta</taxon>
        <taxon>Embryophyta</taxon>
        <taxon>Tracheophyta</taxon>
        <taxon>Spermatophyta</taxon>
        <taxon>Magnoliopsida</taxon>
        <taxon>eudicotyledons</taxon>
        <taxon>Gunneridae</taxon>
        <taxon>Pentapetalae</taxon>
        <taxon>rosids</taxon>
        <taxon>malvids</taxon>
        <taxon>Sapindales</taxon>
        <taxon>Sapindaceae</taxon>
        <taxon>Hippocastanoideae</taxon>
        <taxon>Acereae</taxon>
        <taxon>Dipteronia</taxon>
    </lineage>
</organism>
<feature type="signal peptide" evidence="1">
    <location>
        <begin position="1"/>
        <end position="25"/>
    </location>
</feature>
<reference evidence="2" key="1">
    <citation type="journal article" date="2023" name="Plant J.">
        <title>Genome sequences and population genomics provide insights into the demographic history, inbreeding, and mutation load of two 'living fossil' tree species of Dipteronia.</title>
        <authorList>
            <person name="Feng Y."/>
            <person name="Comes H.P."/>
            <person name="Chen J."/>
            <person name="Zhu S."/>
            <person name="Lu R."/>
            <person name="Zhang X."/>
            <person name="Li P."/>
            <person name="Qiu J."/>
            <person name="Olsen K.M."/>
            <person name="Qiu Y."/>
        </authorList>
    </citation>
    <scope>NUCLEOTIDE SEQUENCE</scope>
    <source>
        <strain evidence="2">NBL</strain>
    </source>
</reference>
<feature type="chain" id="PRO_5041951103" evidence="1">
    <location>
        <begin position="26"/>
        <end position="157"/>
    </location>
</feature>
<dbReference type="GO" id="GO:0008284">
    <property type="term" value="P:positive regulation of cell population proliferation"/>
    <property type="evidence" value="ECO:0007669"/>
    <property type="project" value="TreeGrafter"/>
</dbReference>